<comment type="caution">
    <text evidence="1">The sequence shown here is derived from an EMBL/GenBank/DDBJ whole genome shotgun (WGS) entry which is preliminary data.</text>
</comment>
<dbReference type="EMBL" id="JAFCLK010000041">
    <property type="protein sequence ID" value="MBR1140426.1"/>
    <property type="molecule type" value="Genomic_DNA"/>
</dbReference>
<protein>
    <submittedName>
        <fullName evidence="1">DNA-binding protein</fullName>
    </submittedName>
</protein>
<name>A0ABS5GH59_9BRAD</name>
<reference evidence="2" key="1">
    <citation type="journal article" date="2021" name="ISME J.">
        <title>Evolutionary origin and ecological implication of a unique nif island in free-living Bradyrhizobium lineages.</title>
        <authorList>
            <person name="Tao J."/>
        </authorList>
    </citation>
    <scope>NUCLEOTIDE SEQUENCE [LARGE SCALE GENOMIC DNA]</scope>
    <source>
        <strain evidence="2">SZCCT0094</strain>
    </source>
</reference>
<proteinExistence type="predicted"/>
<dbReference type="Proteomes" id="UP001314635">
    <property type="component" value="Unassembled WGS sequence"/>
</dbReference>
<keyword evidence="2" id="KW-1185">Reference proteome</keyword>
<evidence type="ECO:0000313" key="2">
    <source>
        <dbReference type="Proteomes" id="UP001314635"/>
    </source>
</evidence>
<gene>
    <name evidence="1" type="ORF">JQ619_32190</name>
</gene>
<evidence type="ECO:0000313" key="1">
    <source>
        <dbReference type="EMBL" id="MBR1140426.1"/>
    </source>
</evidence>
<accession>A0ABS5GH59</accession>
<keyword evidence="1" id="KW-0238">DNA-binding</keyword>
<sequence length="54" mass="6035">MSLDHFCRWACIGRTKAYAEIKAGRLVMRKIGAKSVILRADAEEWLRSLPAASS</sequence>
<organism evidence="1 2">
    <name type="scientific">Bradyrhizobium denitrificans</name>
    <dbReference type="NCBI Taxonomy" id="2734912"/>
    <lineage>
        <taxon>Bacteria</taxon>
        <taxon>Pseudomonadati</taxon>
        <taxon>Pseudomonadota</taxon>
        <taxon>Alphaproteobacteria</taxon>
        <taxon>Hyphomicrobiales</taxon>
        <taxon>Nitrobacteraceae</taxon>
        <taxon>Bradyrhizobium</taxon>
    </lineage>
</organism>
<dbReference type="GO" id="GO:0003677">
    <property type="term" value="F:DNA binding"/>
    <property type="evidence" value="ECO:0007669"/>
    <property type="project" value="UniProtKB-KW"/>
</dbReference>